<dbReference type="EMBL" id="GBRH01238080">
    <property type="protein sequence ID" value="JAD59815.1"/>
    <property type="molecule type" value="Transcribed_RNA"/>
</dbReference>
<reference evidence="1" key="1">
    <citation type="submission" date="2014-09" db="EMBL/GenBank/DDBJ databases">
        <authorList>
            <person name="Magalhaes I.L.F."/>
            <person name="Oliveira U."/>
            <person name="Santos F.R."/>
            <person name="Vidigal T.H.D.A."/>
            <person name="Brescovit A.D."/>
            <person name="Santos A.J."/>
        </authorList>
    </citation>
    <scope>NUCLEOTIDE SEQUENCE</scope>
    <source>
        <tissue evidence="1">Shoot tissue taken approximately 20 cm above the soil surface</tissue>
    </source>
</reference>
<sequence length="59" mass="6929">MLPNIILGRGLKSELPAYNLITLGRSNHEWKSPPNPHTVPYKSNSFPRSRHWRLLRPHF</sequence>
<accession>A0A0A9BF00</accession>
<name>A0A0A9BF00_ARUDO</name>
<evidence type="ECO:0000313" key="1">
    <source>
        <dbReference type="EMBL" id="JAD59815.1"/>
    </source>
</evidence>
<proteinExistence type="predicted"/>
<protein>
    <submittedName>
        <fullName evidence="1">Uncharacterized protein</fullName>
    </submittedName>
</protein>
<reference evidence="1" key="2">
    <citation type="journal article" date="2015" name="Data Brief">
        <title>Shoot transcriptome of the giant reed, Arundo donax.</title>
        <authorList>
            <person name="Barrero R.A."/>
            <person name="Guerrero F.D."/>
            <person name="Moolhuijzen P."/>
            <person name="Goolsby J.A."/>
            <person name="Tidwell J."/>
            <person name="Bellgard S.E."/>
            <person name="Bellgard M.I."/>
        </authorList>
    </citation>
    <scope>NUCLEOTIDE SEQUENCE</scope>
    <source>
        <tissue evidence="1">Shoot tissue taken approximately 20 cm above the soil surface</tissue>
    </source>
</reference>
<organism evidence="1">
    <name type="scientific">Arundo donax</name>
    <name type="common">Giant reed</name>
    <name type="synonym">Donax arundinaceus</name>
    <dbReference type="NCBI Taxonomy" id="35708"/>
    <lineage>
        <taxon>Eukaryota</taxon>
        <taxon>Viridiplantae</taxon>
        <taxon>Streptophyta</taxon>
        <taxon>Embryophyta</taxon>
        <taxon>Tracheophyta</taxon>
        <taxon>Spermatophyta</taxon>
        <taxon>Magnoliopsida</taxon>
        <taxon>Liliopsida</taxon>
        <taxon>Poales</taxon>
        <taxon>Poaceae</taxon>
        <taxon>PACMAD clade</taxon>
        <taxon>Arundinoideae</taxon>
        <taxon>Arundineae</taxon>
        <taxon>Arundo</taxon>
    </lineage>
</organism>
<dbReference type="AlphaFoldDB" id="A0A0A9BF00"/>